<organism evidence="2 3">
    <name type="scientific">Allocatelliglobosispora scoriae</name>
    <dbReference type="NCBI Taxonomy" id="643052"/>
    <lineage>
        <taxon>Bacteria</taxon>
        <taxon>Bacillati</taxon>
        <taxon>Actinomycetota</taxon>
        <taxon>Actinomycetes</taxon>
        <taxon>Micromonosporales</taxon>
        <taxon>Micromonosporaceae</taxon>
        <taxon>Allocatelliglobosispora</taxon>
    </lineage>
</organism>
<comment type="caution">
    <text evidence="2">The sequence shown here is derived from an EMBL/GenBank/DDBJ whole genome shotgun (WGS) entry which is preliminary data.</text>
</comment>
<reference evidence="2 3" key="1">
    <citation type="submission" date="2020-08" db="EMBL/GenBank/DDBJ databases">
        <title>Sequencing the genomes of 1000 actinobacteria strains.</title>
        <authorList>
            <person name="Klenk H.-P."/>
        </authorList>
    </citation>
    <scope>NUCLEOTIDE SEQUENCE [LARGE SCALE GENOMIC DNA]</scope>
    <source>
        <strain evidence="2 3">DSM 45362</strain>
    </source>
</reference>
<dbReference type="EMBL" id="JACHMN010000001">
    <property type="protein sequence ID" value="MBB5867652.1"/>
    <property type="molecule type" value="Genomic_DNA"/>
</dbReference>
<dbReference type="AlphaFoldDB" id="A0A841BLM6"/>
<protein>
    <submittedName>
        <fullName evidence="2">Uncharacterized protein</fullName>
    </submittedName>
</protein>
<sequence length="71" mass="8033">MNDQERPKPRPPLKRPAPLEPRDPAELPDPLNRDYPTEEDERERRPHNTQPAELPSPSPGGTPEVNPPAQI</sequence>
<evidence type="ECO:0000256" key="1">
    <source>
        <dbReference type="SAM" id="MobiDB-lite"/>
    </source>
</evidence>
<feature type="region of interest" description="Disordered" evidence="1">
    <location>
        <begin position="1"/>
        <end position="71"/>
    </location>
</feature>
<feature type="compositionally biased region" description="Basic and acidic residues" evidence="1">
    <location>
        <begin position="20"/>
        <end position="46"/>
    </location>
</feature>
<keyword evidence="3" id="KW-1185">Reference proteome</keyword>
<evidence type="ECO:0000313" key="2">
    <source>
        <dbReference type="EMBL" id="MBB5867652.1"/>
    </source>
</evidence>
<dbReference type="Proteomes" id="UP000587527">
    <property type="component" value="Unassembled WGS sequence"/>
</dbReference>
<name>A0A841BLM6_9ACTN</name>
<accession>A0A841BLM6</accession>
<evidence type="ECO:0000313" key="3">
    <source>
        <dbReference type="Proteomes" id="UP000587527"/>
    </source>
</evidence>
<gene>
    <name evidence="2" type="ORF">F4553_001031</name>
</gene>
<proteinExistence type="predicted"/>